<evidence type="ECO:0000313" key="2">
    <source>
        <dbReference type="EMBL" id="CAI6342962.1"/>
    </source>
</evidence>
<dbReference type="Proteomes" id="UP001160148">
    <property type="component" value="Unassembled WGS sequence"/>
</dbReference>
<comment type="caution">
    <text evidence="2">The sequence shown here is derived from an EMBL/GenBank/DDBJ whole genome shotgun (WGS) entry which is preliminary data.</text>
</comment>
<reference evidence="2 3" key="1">
    <citation type="submission" date="2023-01" db="EMBL/GenBank/DDBJ databases">
        <authorList>
            <person name="Whitehead M."/>
        </authorList>
    </citation>
    <scope>NUCLEOTIDE SEQUENCE [LARGE SCALE GENOMIC DNA]</scope>
</reference>
<organism evidence="2 3">
    <name type="scientific">Macrosiphum euphorbiae</name>
    <name type="common">potato aphid</name>
    <dbReference type="NCBI Taxonomy" id="13131"/>
    <lineage>
        <taxon>Eukaryota</taxon>
        <taxon>Metazoa</taxon>
        <taxon>Ecdysozoa</taxon>
        <taxon>Arthropoda</taxon>
        <taxon>Hexapoda</taxon>
        <taxon>Insecta</taxon>
        <taxon>Pterygota</taxon>
        <taxon>Neoptera</taxon>
        <taxon>Paraneoptera</taxon>
        <taxon>Hemiptera</taxon>
        <taxon>Sternorrhyncha</taxon>
        <taxon>Aphidomorpha</taxon>
        <taxon>Aphidoidea</taxon>
        <taxon>Aphididae</taxon>
        <taxon>Macrosiphini</taxon>
        <taxon>Macrosiphum</taxon>
    </lineage>
</organism>
<sequence>MLEDLRREPSGKFENFCRMSATDFEYLINKVGPLIVKTDTTMRKAIPVQERLAVTLRFLATGDSFKSLSFLFKISSQTVSRCVHETCIALIEILKYEIKVSNSKII</sequence>
<dbReference type="EMBL" id="CARXXK010000001">
    <property type="protein sequence ID" value="CAI6342962.1"/>
    <property type="molecule type" value="Genomic_DNA"/>
</dbReference>
<name>A0AAV0VJ30_9HEMI</name>
<keyword evidence="3" id="KW-1185">Reference proteome</keyword>
<evidence type="ECO:0000259" key="1">
    <source>
        <dbReference type="Pfam" id="PF26138"/>
    </source>
</evidence>
<feature type="domain" description="DUF8040" evidence="1">
    <location>
        <begin position="9"/>
        <end position="91"/>
    </location>
</feature>
<dbReference type="Pfam" id="PF26138">
    <property type="entry name" value="DUF8040"/>
    <property type="match status" value="1"/>
</dbReference>
<protein>
    <recommendedName>
        <fullName evidence="1">DUF8040 domain-containing protein</fullName>
    </recommendedName>
</protein>
<evidence type="ECO:0000313" key="3">
    <source>
        <dbReference type="Proteomes" id="UP001160148"/>
    </source>
</evidence>
<dbReference type="AlphaFoldDB" id="A0AAV0VJ30"/>
<dbReference type="InterPro" id="IPR058353">
    <property type="entry name" value="DUF8040"/>
</dbReference>
<proteinExistence type="predicted"/>
<accession>A0AAV0VJ30</accession>
<gene>
    <name evidence="2" type="ORF">MEUPH1_LOCUS289</name>
</gene>